<sequence>MEKESKKIAKSVAKRIRRDTKKKGKTPLPSPELAGRRRFLLRAIVMLGP</sequence>
<gene>
    <name evidence="2" type="ORF">H7T88_03895</name>
</gene>
<dbReference type="RefSeq" id="WP_221787036.1">
    <property type="nucleotide sequence ID" value="NZ_JACLIC010000007.1"/>
</dbReference>
<evidence type="ECO:0000256" key="1">
    <source>
        <dbReference type="SAM" id="MobiDB-lite"/>
    </source>
</evidence>
<organism evidence="2 3">
    <name type="scientific">Paenibacillus cucumis</name>
    <name type="common">ex Kampfer et al. 2016</name>
    <dbReference type="NCBI Taxonomy" id="1776858"/>
    <lineage>
        <taxon>Bacteria</taxon>
        <taxon>Bacillati</taxon>
        <taxon>Bacillota</taxon>
        <taxon>Bacilli</taxon>
        <taxon>Bacillales</taxon>
        <taxon>Paenibacillaceae</taxon>
        <taxon>Paenibacillus</taxon>
    </lineage>
</organism>
<reference evidence="2 3" key="1">
    <citation type="submission" date="2020-08" db="EMBL/GenBank/DDBJ databases">
        <title>Fungal Genomes of the International Space Station.</title>
        <authorList>
            <person name="Seuylemezian A."/>
            <person name="Singh N.K."/>
            <person name="Wood J."/>
            <person name="Venkateswaran K."/>
        </authorList>
    </citation>
    <scope>NUCLEOTIDE SEQUENCE [LARGE SCALE GENOMIC DNA]</scope>
    <source>
        <strain evidence="2 3">S/N-304-OC-R4</strain>
    </source>
</reference>
<dbReference type="Proteomes" id="UP000706031">
    <property type="component" value="Unassembled WGS sequence"/>
</dbReference>
<proteinExistence type="predicted"/>
<accession>A0ABS7KEL2</accession>
<feature type="region of interest" description="Disordered" evidence="1">
    <location>
        <begin position="1"/>
        <end position="32"/>
    </location>
</feature>
<evidence type="ECO:0000313" key="3">
    <source>
        <dbReference type="Proteomes" id="UP000706031"/>
    </source>
</evidence>
<evidence type="ECO:0000313" key="2">
    <source>
        <dbReference type="EMBL" id="MBY0202377.1"/>
    </source>
</evidence>
<dbReference type="EMBL" id="JACLIC010000007">
    <property type="protein sequence ID" value="MBY0202377.1"/>
    <property type="molecule type" value="Genomic_DNA"/>
</dbReference>
<keyword evidence="3" id="KW-1185">Reference proteome</keyword>
<feature type="compositionally biased region" description="Basic residues" evidence="1">
    <location>
        <begin position="8"/>
        <end position="25"/>
    </location>
</feature>
<protein>
    <submittedName>
        <fullName evidence="2">Uncharacterized protein</fullName>
    </submittedName>
</protein>
<comment type="caution">
    <text evidence="2">The sequence shown here is derived from an EMBL/GenBank/DDBJ whole genome shotgun (WGS) entry which is preliminary data.</text>
</comment>
<name>A0ABS7KEL2_9BACL</name>